<feature type="domain" description="SMB" evidence="4">
    <location>
        <begin position="43"/>
        <end position="90"/>
    </location>
</feature>
<dbReference type="InterPro" id="IPR036024">
    <property type="entry name" value="Somatomedin_B-like_dom_sf"/>
</dbReference>
<keyword evidence="6" id="KW-1185">Reference proteome</keyword>
<sequence>MIKMMKKKMFFKFSYILFFICCHLINFIFAGSCRESNLCCPGKDSTCIVQKISLNAIVRRHTEKPCYCDHACLKLGDCCSDFKDACSVLDCIVSGWGPWSVCDTECGPGAQTRSRMVERAPENGGKHCPQLVQHRGCHGTKCHTRNPKNALKEVALLLPAELSEMRHMNDSNDIRTNLRLRYKDNSAYDASKEYCVTFTVTKATKACVKESGFSKLSEGSRVCVRCQTQALRRVLDWRCEGDGGTEAMITRWSMLSSAHCHGKWLRTIKTGPECDASLCQPKPHFIFV</sequence>
<dbReference type="InterPro" id="IPR001212">
    <property type="entry name" value="Somatomedin_B_dom"/>
</dbReference>
<evidence type="ECO:0000313" key="5">
    <source>
        <dbReference type="EMBL" id="KAK0176629.1"/>
    </source>
</evidence>
<dbReference type="PROSITE" id="PS50092">
    <property type="entry name" value="TSP1"/>
    <property type="match status" value="1"/>
</dbReference>
<dbReference type="InterPro" id="IPR039942">
    <property type="entry name" value="SBSPO"/>
</dbReference>
<dbReference type="PROSITE" id="PS51257">
    <property type="entry name" value="PROKAR_LIPOPROTEIN"/>
    <property type="match status" value="1"/>
</dbReference>
<dbReference type="FunFam" id="2.20.100.10:FF:000134">
    <property type="entry name" value="Uncharacterized protein"/>
    <property type="match status" value="1"/>
</dbReference>
<keyword evidence="2" id="KW-1015">Disulfide bond</keyword>
<protein>
    <recommendedName>
        <fullName evidence="4">SMB domain-containing protein</fullName>
    </recommendedName>
</protein>
<dbReference type="Pfam" id="PF25031">
    <property type="entry name" value="SBSPON_C"/>
    <property type="match status" value="1"/>
</dbReference>
<evidence type="ECO:0000256" key="2">
    <source>
        <dbReference type="ARBA" id="ARBA00023157"/>
    </source>
</evidence>
<keyword evidence="1" id="KW-0732">Signal</keyword>
<dbReference type="PROSITE" id="PS00524">
    <property type="entry name" value="SMB_1"/>
    <property type="match status" value="1"/>
</dbReference>
<gene>
    <name evidence="5" type="ORF">PV328_000746</name>
</gene>
<name>A0AA39FWR3_9HYME</name>
<dbReference type="PANTHER" id="PTHR20920:SF5">
    <property type="entry name" value="SMB DOMAIN-CONTAINING PROTEIN"/>
    <property type="match status" value="1"/>
</dbReference>
<keyword evidence="3" id="KW-0325">Glycoprotein</keyword>
<dbReference type="InterPro" id="IPR044004">
    <property type="entry name" value="TSP1_spondin_dom"/>
</dbReference>
<evidence type="ECO:0000256" key="1">
    <source>
        <dbReference type="ARBA" id="ARBA00022729"/>
    </source>
</evidence>
<dbReference type="PROSITE" id="PS50958">
    <property type="entry name" value="SMB_2"/>
    <property type="match status" value="1"/>
</dbReference>
<evidence type="ECO:0000259" key="4">
    <source>
        <dbReference type="PROSITE" id="PS50958"/>
    </source>
</evidence>
<dbReference type="SUPFAM" id="SSF82895">
    <property type="entry name" value="TSP-1 type 1 repeat"/>
    <property type="match status" value="1"/>
</dbReference>
<dbReference type="EMBL" id="JAQQBS010000001">
    <property type="protein sequence ID" value="KAK0176629.1"/>
    <property type="molecule type" value="Genomic_DNA"/>
</dbReference>
<dbReference type="InterPro" id="IPR056801">
    <property type="entry name" value="SBSPON_C"/>
</dbReference>
<dbReference type="Proteomes" id="UP001168990">
    <property type="component" value="Unassembled WGS sequence"/>
</dbReference>
<organism evidence="5 6">
    <name type="scientific">Microctonus aethiopoides</name>
    <dbReference type="NCBI Taxonomy" id="144406"/>
    <lineage>
        <taxon>Eukaryota</taxon>
        <taxon>Metazoa</taxon>
        <taxon>Ecdysozoa</taxon>
        <taxon>Arthropoda</taxon>
        <taxon>Hexapoda</taxon>
        <taxon>Insecta</taxon>
        <taxon>Pterygota</taxon>
        <taxon>Neoptera</taxon>
        <taxon>Endopterygota</taxon>
        <taxon>Hymenoptera</taxon>
        <taxon>Apocrita</taxon>
        <taxon>Ichneumonoidea</taxon>
        <taxon>Braconidae</taxon>
        <taxon>Euphorinae</taxon>
        <taxon>Microctonus</taxon>
    </lineage>
</organism>
<evidence type="ECO:0000313" key="6">
    <source>
        <dbReference type="Proteomes" id="UP001168990"/>
    </source>
</evidence>
<dbReference type="Gene3D" id="2.20.100.10">
    <property type="entry name" value="Thrombospondin type-1 (TSP1) repeat"/>
    <property type="match status" value="1"/>
</dbReference>
<dbReference type="Pfam" id="PF19028">
    <property type="entry name" value="TSP1_spondin"/>
    <property type="match status" value="1"/>
</dbReference>
<dbReference type="Gene3D" id="4.10.410.20">
    <property type="match status" value="1"/>
</dbReference>
<proteinExistence type="predicted"/>
<evidence type="ECO:0000256" key="3">
    <source>
        <dbReference type="ARBA" id="ARBA00023180"/>
    </source>
</evidence>
<dbReference type="PANTHER" id="PTHR20920">
    <property type="entry name" value="RPE-SPONDIN"/>
    <property type="match status" value="1"/>
</dbReference>
<dbReference type="InterPro" id="IPR036383">
    <property type="entry name" value="TSP1_rpt_sf"/>
</dbReference>
<dbReference type="SMART" id="SM00209">
    <property type="entry name" value="TSP1"/>
    <property type="match status" value="1"/>
</dbReference>
<dbReference type="InterPro" id="IPR000884">
    <property type="entry name" value="TSP1_rpt"/>
</dbReference>
<dbReference type="SUPFAM" id="SSF90188">
    <property type="entry name" value="Somatomedin B domain"/>
    <property type="match status" value="1"/>
</dbReference>
<dbReference type="AlphaFoldDB" id="A0AA39FWR3"/>
<accession>A0AA39FWR3</accession>
<reference evidence="5" key="2">
    <citation type="submission" date="2023-03" db="EMBL/GenBank/DDBJ databases">
        <authorList>
            <person name="Inwood S.N."/>
            <person name="Skelly J.G."/>
            <person name="Guhlin J."/>
            <person name="Harrop T.W.R."/>
            <person name="Goldson S.G."/>
            <person name="Dearden P.K."/>
        </authorList>
    </citation>
    <scope>NUCLEOTIDE SEQUENCE</scope>
    <source>
        <strain evidence="5">Irish</strain>
        <tissue evidence="5">Whole body</tissue>
    </source>
</reference>
<reference evidence="5" key="1">
    <citation type="journal article" date="2023" name="bioRxiv">
        <title>Scaffold-level genome assemblies of two parasitoid biocontrol wasps reveal the parthenogenesis mechanism and an associated novel virus.</title>
        <authorList>
            <person name="Inwood S."/>
            <person name="Skelly J."/>
            <person name="Guhlin J."/>
            <person name="Harrop T."/>
            <person name="Goldson S."/>
            <person name="Dearden P."/>
        </authorList>
    </citation>
    <scope>NUCLEOTIDE SEQUENCE</scope>
    <source>
        <strain evidence="5">Irish</strain>
        <tissue evidence="5">Whole body</tissue>
    </source>
</reference>
<comment type="caution">
    <text evidence="5">The sequence shown here is derived from an EMBL/GenBank/DDBJ whole genome shotgun (WGS) entry which is preliminary data.</text>
</comment>
<dbReference type="Pfam" id="PF01033">
    <property type="entry name" value="Somatomedin_B"/>
    <property type="match status" value="1"/>
</dbReference>